<dbReference type="Proteomes" id="UP001652660">
    <property type="component" value="Chromosome 1c"/>
</dbReference>
<keyword evidence="4" id="KW-1185">Reference proteome</keyword>
<sequence>MGKRGFNDHVLVMEFHDFFEISDTCMFIPIAKAIWDALHQTYSKVSGAALIYDIKTKTTGAKQGTKTVTEYANFLQNQWQELDYYRTLDLNCSKCVVFIKKFIERDQVYQFLAGLNSEFNLIQIQILGRPEFPSLTEAISQGQKGGQQRQAHVLVQDPTQVFGGFSMEEIEKLKSEALVSFAFSVLGNELRNIWILDSGATDHMTHISNKFKTYNPCPSNRKIVVANGTTTTVARIGDVPVTPKLILKNVLRVSQSSTNLVSVKKLAKNLDGSISFDESFCDFQDRGSGKRIGLAKKHDGLYYLDTSSQPEFSKSALSTLFSPSNKDVIWVLGFQSPLENLSKFDPDIRSSFNLTPRVFGCTSFVHVHSHNRGKLDSRALKCVFVGYSSTQKGYKCYYPPTRKLYVSADVTFVENKPYFITPYLQGELDTLEDKELKFPPLEFSKFESSKSEFRESIPQSNVVEEKKEKDRKIYDWFQFDQVYTRKGDPIVVTRLAMEVEIETLEKNGTWELVELPKNKKVMGCKWVYAVKFKADGSLERYKQYDVKNAFLHGELEKEIYMSIPLGFSGVDKNKVCRLKKALYGLKQSPCA</sequence>
<dbReference type="PANTHER" id="PTHR34222">
    <property type="entry name" value="GAG_PRE-INTEGRS DOMAIN-CONTAINING PROTEIN"/>
    <property type="match status" value="1"/>
</dbReference>
<dbReference type="InterPro" id="IPR057670">
    <property type="entry name" value="SH3_retrovirus"/>
</dbReference>
<evidence type="ECO:0000259" key="3">
    <source>
        <dbReference type="Pfam" id="PF25597"/>
    </source>
</evidence>
<dbReference type="GeneID" id="140005355"/>
<dbReference type="InterPro" id="IPR013103">
    <property type="entry name" value="RVT_2"/>
</dbReference>
<proteinExistence type="predicted"/>
<evidence type="ECO:0000313" key="5">
    <source>
        <dbReference type="RefSeq" id="XP_071902333.1"/>
    </source>
</evidence>
<reference evidence="4" key="1">
    <citation type="journal article" date="2025" name="Foods">
        <title>Unveiling the Microbial Signatures of Arabica Coffee Cherries: Insights into Ripeness Specific Diversity, Functional Traits, and Implications for Quality and Safety.</title>
        <authorList>
            <consortium name="RefSeq"/>
            <person name="Tenea G.N."/>
            <person name="Cifuentes V."/>
            <person name="Reyes P."/>
            <person name="Cevallos-Vallejos M."/>
        </authorList>
    </citation>
    <scope>NUCLEOTIDE SEQUENCE [LARGE SCALE GENOMIC DNA]</scope>
</reference>
<feature type="domain" description="Retrovirus-related Pol polyprotein from transposon TNT 1-94-like beta-barrel" evidence="2">
    <location>
        <begin position="194"/>
        <end position="268"/>
    </location>
</feature>
<dbReference type="InterPro" id="IPR054722">
    <property type="entry name" value="PolX-like_BBD"/>
</dbReference>
<reference evidence="5" key="2">
    <citation type="submission" date="2025-08" db="UniProtKB">
        <authorList>
            <consortium name="RefSeq"/>
        </authorList>
    </citation>
    <scope>IDENTIFICATION</scope>
    <source>
        <tissue evidence="5">Leaves</tissue>
    </source>
</reference>
<accession>A0ABM4U4Y3</accession>
<evidence type="ECO:0000313" key="4">
    <source>
        <dbReference type="Proteomes" id="UP001652660"/>
    </source>
</evidence>
<dbReference type="Pfam" id="PF22936">
    <property type="entry name" value="Pol_BBD"/>
    <property type="match status" value="1"/>
</dbReference>
<dbReference type="RefSeq" id="XP_071902333.1">
    <property type="nucleotide sequence ID" value="XM_072046232.1"/>
</dbReference>
<gene>
    <name evidence="5" type="primary">LOC140005355</name>
</gene>
<evidence type="ECO:0008006" key="6">
    <source>
        <dbReference type="Google" id="ProtNLM"/>
    </source>
</evidence>
<protein>
    <recommendedName>
        <fullName evidence="6">Reverse transcriptase Ty1/copia-type domain-containing protein</fullName>
    </recommendedName>
</protein>
<organism evidence="4 5">
    <name type="scientific">Coffea arabica</name>
    <name type="common">Arabian coffee</name>
    <dbReference type="NCBI Taxonomy" id="13443"/>
    <lineage>
        <taxon>Eukaryota</taxon>
        <taxon>Viridiplantae</taxon>
        <taxon>Streptophyta</taxon>
        <taxon>Embryophyta</taxon>
        <taxon>Tracheophyta</taxon>
        <taxon>Spermatophyta</taxon>
        <taxon>Magnoliopsida</taxon>
        <taxon>eudicotyledons</taxon>
        <taxon>Gunneridae</taxon>
        <taxon>Pentapetalae</taxon>
        <taxon>asterids</taxon>
        <taxon>lamiids</taxon>
        <taxon>Gentianales</taxon>
        <taxon>Rubiaceae</taxon>
        <taxon>Ixoroideae</taxon>
        <taxon>Gardenieae complex</taxon>
        <taxon>Bertiereae - Coffeeae clade</taxon>
        <taxon>Coffeeae</taxon>
        <taxon>Coffea</taxon>
    </lineage>
</organism>
<dbReference type="Pfam" id="PF25597">
    <property type="entry name" value="SH3_retrovirus"/>
    <property type="match status" value="1"/>
</dbReference>
<dbReference type="PANTHER" id="PTHR34222:SF37">
    <property type="entry name" value="RETROTRANSPOSON GAG DOMAIN-CONTAINING PROTEIN"/>
    <property type="match status" value="1"/>
</dbReference>
<name>A0ABM4U4Y3_COFAR</name>
<dbReference type="Pfam" id="PF07727">
    <property type="entry name" value="RVT_2"/>
    <property type="match status" value="1"/>
</dbReference>
<feature type="domain" description="Retroviral polymerase SH3-like" evidence="3">
    <location>
        <begin position="361"/>
        <end position="418"/>
    </location>
</feature>
<evidence type="ECO:0000259" key="1">
    <source>
        <dbReference type="Pfam" id="PF07727"/>
    </source>
</evidence>
<evidence type="ECO:0000259" key="2">
    <source>
        <dbReference type="Pfam" id="PF22936"/>
    </source>
</evidence>
<feature type="domain" description="Reverse transcriptase Ty1/copia-type" evidence="1">
    <location>
        <begin position="543"/>
        <end position="590"/>
    </location>
</feature>